<evidence type="ECO:0000256" key="3">
    <source>
        <dbReference type="ARBA" id="ARBA00006376"/>
    </source>
</evidence>
<gene>
    <name evidence="10 13" type="primary">glyA</name>
    <name evidence="13" type="ORF">MCAPa_2550</name>
</gene>
<dbReference type="PROSITE" id="PS00096">
    <property type="entry name" value="SHMT"/>
    <property type="match status" value="1"/>
</dbReference>
<dbReference type="PIRSF" id="PIRSF000412">
    <property type="entry name" value="SHMT"/>
    <property type="match status" value="1"/>
</dbReference>
<evidence type="ECO:0000256" key="1">
    <source>
        <dbReference type="ARBA" id="ARBA00001933"/>
    </source>
</evidence>
<dbReference type="GO" id="GO:0030170">
    <property type="term" value="F:pyridoxal phosphate binding"/>
    <property type="evidence" value="ECO:0007669"/>
    <property type="project" value="UniProtKB-UniRule"/>
</dbReference>
<name>A0A084ERT3_MYCCA</name>
<evidence type="ECO:0000256" key="4">
    <source>
        <dbReference type="ARBA" id="ARBA00011738"/>
    </source>
</evidence>
<dbReference type="GO" id="GO:0008168">
    <property type="term" value="F:methyltransferase activity"/>
    <property type="evidence" value="ECO:0007669"/>
    <property type="project" value="UniProtKB-KW"/>
</dbReference>
<dbReference type="CDD" id="cd00378">
    <property type="entry name" value="SHMT"/>
    <property type="match status" value="1"/>
</dbReference>
<comment type="subcellular location">
    <subcellularLocation>
        <location evidence="2 10">Cytoplasm</location>
    </subcellularLocation>
</comment>
<feature type="domain" description="Serine hydroxymethyltransferase-like" evidence="12">
    <location>
        <begin position="6"/>
        <end position="378"/>
    </location>
</feature>
<dbReference type="Proteomes" id="UP000028533">
    <property type="component" value="Unassembled WGS sequence"/>
</dbReference>
<evidence type="ECO:0000256" key="8">
    <source>
        <dbReference type="ARBA" id="ARBA00022898"/>
    </source>
</evidence>
<comment type="catalytic activity">
    <reaction evidence="10">
        <text>(6R)-5,10-methylene-5,6,7,8-tetrahydrofolate + glycine + H2O = (6S)-5,6,7,8-tetrahydrofolate + L-serine</text>
        <dbReference type="Rhea" id="RHEA:15481"/>
        <dbReference type="ChEBI" id="CHEBI:15377"/>
        <dbReference type="ChEBI" id="CHEBI:15636"/>
        <dbReference type="ChEBI" id="CHEBI:33384"/>
        <dbReference type="ChEBI" id="CHEBI:57305"/>
        <dbReference type="ChEBI" id="CHEBI:57453"/>
        <dbReference type="EC" id="2.1.2.1"/>
    </reaction>
</comment>
<sequence>MNTKINSKIRESLNKELKRQQSHIELIASENYVSQAVLELNGSVLTNKYAEGYPGKRYYGGCEFIDEIESLGIQTAKELFHAEHANIQPHSGSQANDAAYKALLEPKDRVVAMSLDAGGHLTHGYPINFSGYTYDFRFYGVNKDTEQLDYQEIEQIVLKHKPKLIVAGASAYSRIIDFKKFKEIADKVGAYLMVDMAHIAGLVAAGVHPNPMEYADIVTTTTHKTLRGARGGLILCKQEFAKKVDSAVFPGSQGGPLENLIAGKTQALLEASTDEFKEYGKQIVKNTKALANVLQENGLRLVAGGSDNHLINVDIKSTLQITGKKAEKILESIGIICNKNMIPFDTEKPFYTSGIRLGTPAMTTRGFKEEEFKQVGLIIVSALKDQSEENLEKLAKQVVSLCEKFPIYQSIKY</sequence>
<dbReference type="EMBL" id="JFDO01000004">
    <property type="protein sequence ID" value="KEZ20675.1"/>
    <property type="molecule type" value="Genomic_DNA"/>
</dbReference>
<dbReference type="InterPro" id="IPR039429">
    <property type="entry name" value="SHMT-like_dom"/>
</dbReference>
<dbReference type="InterPro" id="IPR001085">
    <property type="entry name" value="Ser_HO-MeTrfase"/>
</dbReference>
<dbReference type="PANTHER" id="PTHR11680:SF35">
    <property type="entry name" value="SERINE HYDROXYMETHYLTRANSFERASE 1"/>
    <property type="match status" value="1"/>
</dbReference>
<dbReference type="InterPro" id="IPR015422">
    <property type="entry name" value="PyrdxlP-dep_Trfase_small"/>
</dbReference>
<dbReference type="HAMAP" id="MF_00051">
    <property type="entry name" value="SHMT"/>
    <property type="match status" value="1"/>
</dbReference>
<evidence type="ECO:0000313" key="14">
    <source>
        <dbReference type="Proteomes" id="UP000028533"/>
    </source>
</evidence>
<dbReference type="GO" id="GO:0035999">
    <property type="term" value="P:tetrahydrofolate interconversion"/>
    <property type="evidence" value="ECO:0007669"/>
    <property type="project" value="UniProtKB-UniRule"/>
</dbReference>
<organism evidence="13 14">
    <name type="scientific">Mycoplasma capricolum subsp. capricolum 14232</name>
    <dbReference type="NCBI Taxonomy" id="1188238"/>
    <lineage>
        <taxon>Bacteria</taxon>
        <taxon>Bacillati</taxon>
        <taxon>Mycoplasmatota</taxon>
        <taxon>Mollicutes</taxon>
        <taxon>Mycoplasmataceae</taxon>
        <taxon>Mycoplasma</taxon>
    </lineage>
</organism>
<evidence type="ECO:0000256" key="9">
    <source>
        <dbReference type="ARBA" id="ARBA00054606"/>
    </source>
</evidence>
<dbReference type="RefSeq" id="WP_036431417.1">
    <property type="nucleotide sequence ID" value="NZ_JFDO01000004.1"/>
</dbReference>
<dbReference type="GO" id="GO:0005829">
    <property type="term" value="C:cytosol"/>
    <property type="evidence" value="ECO:0007669"/>
    <property type="project" value="TreeGrafter"/>
</dbReference>
<feature type="binding site" evidence="10">
    <location>
        <begin position="119"/>
        <end position="121"/>
    </location>
    <ligand>
        <name>(6S)-5,6,7,8-tetrahydrofolate</name>
        <dbReference type="ChEBI" id="CHEBI:57453"/>
    </ligand>
</feature>
<comment type="similarity">
    <text evidence="3 10">Belongs to the SHMT family.</text>
</comment>
<protein>
    <recommendedName>
        <fullName evidence="10">Serine hydroxymethyltransferase</fullName>
        <shortName evidence="10">SHMT</shortName>
        <shortName evidence="10">Serine methylase</shortName>
        <ecNumber evidence="10">2.1.2.1</ecNumber>
    </recommendedName>
</protein>
<comment type="pathway">
    <text evidence="10">Amino-acid biosynthesis; glycine biosynthesis; glycine from L-serine: step 1/1.</text>
</comment>
<dbReference type="InterPro" id="IPR015421">
    <property type="entry name" value="PyrdxlP-dep_Trfase_major"/>
</dbReference>
<keyword evidence="7 10" id="KW-0808">Transferase</keyword>
<dbReference type="PANTHER" id="PTHR11680">
    <property type="entry name" value="SERINE HYDROXYMETHYLTRANSFERASE"/>
    <property type="match status" value="1"/>
</dbReference>
<accession>A0A084ERT3</accession>
<dbReference type="NCBIfam" id="NF000586">
    <property type="entry name" value="PRK00011.1"/>
    <property type="match status" value="1"/>
</dbReference>
<comment type="caution">
    <text evidence="13">The sequence shown here is derived from an EMBL/GenBank/DDBJ whole genome shotgun (WGS) entry which is preliminary data.</text>
</comment>
<comment type="pathway">
    <text evidence="10">One-carbon metabolism; tetrahydrofolate interconversion.</text>
</comment>
<comment type="subunit">
    <text evidence="4 10">Homodimer.</text>
</comment>
<evidence type="ECO:0000256" key="11">
    <source>
        <dbReference type="PIRSR" id="PIRSR000412-50"/>
    </source>
</evidence>
<reference evidence="13 14" key="1">
    <citation type="submission" date="2014-02" db="EMBL/GenBank/DDBJ databases">
        <title>Genome sequence of Mycoplasma capricolum subsp. capricolum strain 14232.</title>
        <authorList>
            <person name="Sirand-Pugnet P."/>
            <person name="Breton M."/>
            <person name="Dordet-Frisoni E."/>
            <person name="Baranowski E."/>
            <person name="Barre A."/>
            <person name="Couture C."/>
            <person name="Dupuy V."/>
            <person name="Gaurivaud P."/>
            <person name="Jacob D."/>
            <person name="Lemaitre C."/>
            <person name="Manso-Silvan L."/>
            <person name="Nikolski M."/>
            <person name="Nouvel L.-X."/>
            <person name="Poumarat F."/>
            <person name="Tardy F."/>
            <person name="Thebault P."/>
            <person name="Theil S."/>
            <person name="Citti C."/>
            <person name="Thiaucourt F."/>
            <person name="Blanchard A."/>
        </authorList>
    </citation>
    <scope>NUCLEOTIDE SEQUENCE [LARGE SCALE GENOMIC DNA]</scope>
    <source>
        <strain evidence="13 14">14232</strain>
    </source>
</reference>
<keyword evidence="13" id="KW-0489">Methyltransferase</keyword>
<dbReference type="InterPro" id="IPR019798">
    <property type="entry name" value="Ser_HO-MeTrfase_PLP_BS"/>
</dbReference>
<feature type="binding site" evidence="10">
    <location>
        <position position="115"/>
    </location>
    <ligand>
        <name>(6S)-5,6,7,8-tetrahydrofolate</name>
        <dbReference type="ChEBI" id="CHEBI:57453"/>
    </ligand>
</feature>
<feature type="modified residue" description="N6-(pyridoxal phosphate)lysine" evidence="10 11">
    <location>
        <position position="224"/>
    </location>
</feature>
<dbReference type="Gene3D" id="3.40.640.10">
    <property type="entry name" value="Type I PLP-dependent aspartate aminotransferase-like (Major domain)"/>
    <property type="match status" value="1"/>
</dbReference>
<keyword evidence="10" id="KW-0028">Amino-acid biosynthesis</keyword>
<evidence type="ECO:0000259" key="12">
    <source>
        <dbReference type="Pfam" id="PF00464"/>
    </source>
</evidence>
<dbReference type="AlphaFoldDB" id="A0A084ERT3"/>
<dbReference type="UniPathway" id="UPA00193"/>
<evidence type="ECO:0000256" key="5">
    <source>
        <dbReference type="ARBA" id="ARBA00022490"/>
    </source>
</evidence>
<evidence type="ECO:0000256" key="6">
    <source>
        <dbReference type="ARBA" id="ARBA00022563"/>
    </source>
</evidence>
<comment type="function">
    <text evidence="9">Catalyzes the reversible interconversion of serine and glycine with tetrahydrofolate (THF) serving as the one-carbon carrier. This reaction serves as the major source of one-carbon groups required for the biosynthesis of purines, thymidylate, methionine, and other important biomolecules. Also exhibits THF-independent aldolase activity toward beta-hydroxyamino acids, producing glycine and aldehydes, via a retro-aldol mechanism. Thus, is able to catalyze the cleavage of L-allo-threonine.</text>
</comment>
<keyword evidence="6 10" id="KW-0554">One-carbon metabolism</keyword>
<dbReference type="GO" id="GO:0032259">
    <property type="term" value="P:methylation"/>
    <property type="evidence" value="ECO:0007669"/>
    <property type="project" value="UniProtKB-KW"/>
</dbReference>
<comment type="cofactor">
    <cofactor evidence="1 10 11">
        <name>pyridoxal 5'-phosphate</name>
        <dbReference type="ChEBI" id="CHEBI:597326"/>
    </cofactor>
</comment>
<dbReference type="InterPro" id="IPR015424">
    <property type="entry name" value="PyrdxlP-dep_Trfase"/>
</dbReference>
<dbReference type="UniPathway" id="UPA00288">
    <property type="reaction ID" value="UER01023"/>
</dbReference>
<dbReference type="FunFam" id="3.40.640.10:FF:000001">
    <property type="entry name" value="Serine hydroxymethyltransferase"/>
    <property type="match status" value="1"/>
</dbReference>
<feature type="site" description="Plays an important role in substrate specificity" evidence="10">
    <location>
        <position position="223"/>
    </location>
</feature>
<dbReference type="SUPFAM" id="SSF53383">
    <property type="entry name" value="PLP-dependent transferases"/>
    <property type="match status" value="1"/>
</dbReference>
<dbReference type="EC" id="2.1.2.1" evidence="10"/>
<comment type="caution">
    <text evidence="10">Lacks conserved residue(s) required for the propagation of feature annotation.</text>
</comment>
<dbReference type="Gene3D" id="3.90.1150.10">
    <property type="entry name" value="Aspartate Aminotransferase, domain 1"/>
    <property type="match status" value="1"/>
</dbReference>
<evidence type="ECO:0000313" key="13">
    <source>
        <dbReference type="EMBL" id="KEZ20675.1"/>
    </source>
</evidence>
<dbReference type="GO" id="GO:0019264">
    <property type="term" value="P:glycine biosynthetic process from serine"/>
    <property type="evidence" value="ECO:0007669"/>
    <property type="project" value="UniProtKB-UniRule"/>
</dbReference>
<keyword evidence="8 10" id="KW-0663">Pyridoxal phosphate</keyword>
<keyword evidence="5 10" id="KW-0963">Cytoplasm</keyword>
<dbReference type="InterPro" id="IPR049943">
    <property type="entry name" value="Ser_HO-MeTrfase-like"/>
</dbReference>
<dbReference type="GO" id="GO:0004372">
    <property type="term" value="F:glycine hydroxymethyltransferase activity"/>
    <property type="evidence" value="ECO:0007669"/>
    <property type="project" value="UniProtKB-UniRule"/>
</dbReference>
<evidence type="ECO:0000256" key="10">
    <source>
        <dbReference type="HAMAP-Rule" id="MF_00051"/>
    </source>
</evidence>
<dbReference type="Pfam" id="PF00464">
    <property type="entry name" value="SHMT"/>
    <property type="match status" value="1"/>
</dbReference>
<proteinExistence type="inferred from homology"/>
<evidence type="ECO:0000256" key="7">
    <source>
        <dbReference type="ARBA" id="ARBA00022679"/>
    </source>
</evidence>
<evidence type="ECO:0000256" key="2">
    <source>
        <dbReference type="ARBA" id="ARBA00004496"/>
    </source>
</evidence>